<evidence type="ECO:0000313" key="3">
    <source>
        <dbReference type="Proteomes" id="UP001446871"/>
    </source>
</evidence>
<gene>
    <name evidence="2" type="ORF">PG996_010638</name>
</gene>
<keyword evidence="3" id="KW-1185">Reference proteome</keyword>
<dbReference type="Proteomes" id="UP001446871">
    <property type="component" value="Unassembled WGS sequence"/>
</dbReference>
<reference evidence="2 3" key="1">
    <citation type="submission" date="2023-01" db="EMBL/GenBank/DDBJ databases">
        <title>Analysis of 21 Apiospora genomes using comparative genomics revels a genus with tremendous synthesis potential of carbohydrate active enzymes and secondary metabolites.</title>
        <authorList>
            <person name="Sorensen T."/>
        </authorList>
    </citation>
    <scope>NUCLEOTIDE SEQUENCE [LARGE SCALE GENOMIC DNA]</scope>
    <source>
        <strain evidence="2 3">CBS 83171</strain>
    </source>
</reference>
<dbReference type="EMBL" id="JAQQWM010000006">
    <property type="protein sequence ID" value="KAK8060708.1"/>
    <property type="molecule type" value="Genomic_DNA"/>
</dbReference>
<feature type="region of interest" description="Disordered" evidence="1">
    <location>
        <begin position="1"/>
        <end position="67"/>
    </location>
</feature>
<accession>A0ABR1US87</accession>
<protein>
    <submittedName>
        <fullName evidence="2">Uncharacterized protein</fullName>
    </submittedName>
</protein>
<evidence type="ECO:0000313" key="2">
    <source>
        <dbReference type="EMBL" id="KAK8060708.1"/>
    </source>
</evidence>
<name>A0ABR1US87_9PEZI</name>
<proteinExistence type="predicted"/>
<comment type="caution">
    <text evidence="2">The sequence shown here is derived from an EMBL/GenBank/DDBJ whole genome shotgun (WGS) entry which is preliminary data.</text>
</comment>
<evidence type="ECO:0000256" key="1">
    <source>
        <dbReference type="SAM" id="MobiDB-lite"/>
    </source>
</evidence>
<organism evidence="2 3">
    <name type="scientific">Apiospora saccharicola</name>
    <dbReference type="NCBI Taxonomy" id="335842"/>
    <lineage>
        <taxon>Eukaryota</taxon>
        <taxon>Fungi</taxon>
        <taxon>Dikarya</taxon>
        <taxon>Ascomycota</taxon>
        <taxon>Pezizomycotina</taxon>
        <taxon>Sordariomycetes</taxon>
        <taxon>Xylariomycetidae</taxon>
        <taxon>Amphisphaeriales</taxon>
        <taxon>Apiosporaceae</taxon>
        <taxon>Apiospora</taxon>
    </lineage>
</organism>
<sequence>MAQAAQWQQRRTRTKGRSPNSRSIDSKKVSAYHLVATNISKDDPNGISKPPASSTKESREFDAQTSSVCQKKEPLPLFSEHTSVIRKIYSSQEGKNEPPPTYGVKPYKQYDSFMERFEAVEEGWQKLGVLAL</sequence>